<accession>A0A8E2AV84</accession>
<dbReference type="Proteomes" id="UP000250043">
    <property type="component" value="Unassembled WGS sequence"/>
</dbReference>
<keyword evidence="3" id="KW-1185">Reference proteome</keyword>
<feature type="signal peptide" evidence="1">
    <location>
        <begin position="1"/>
        <end position="23"/>
    </location>
</feature>
<proteinExistence type="predicted"/>
<evidence type="ECO:0000313" key="2">
    <source>
        <dbReference type="EMBL" id="OCH89824.1"/>
    </source>
</evidence>
<dbReference type="EMBL" id="KV722418">
    <property type="protein sequence ID" value="OCH89824.1"/>
    <property type="molecule type" value="Genomic_DNA"/>
</dbReference>
<feature type="chain" id="PRO_5034181849" evidence="1">
    <location>
        <begin position="24"/>
        <end position="151"/>
    </location>
</feature>
<keyword evidence="1" id="KW-0732">Signal</keyword>
<protein>
    <submittedName>
        <fullName evidence="2">Uncharacterized protein</fullName>
    </submittedName>
</protein>
<name>A0A8E2AV84_9APHY</name>
<gene>
    <name evidence="2" type="ORF">OBBRIDRAFT_804425</name>
</gene>
<dbReference type="AlphaFoldDB" id="A0A8E2AV84"/>
<organism evidence="2 3">
    <name type="scientific">Obba rivulosa</name>
    <dbReference type="NCBI Taxonomy" id="1052685"/>
    <lineage>
        <taxon>Eukaryota</taxon>
        <taxon>Fungi</taxon>
        <taxon>Dikarya</taxon>
        <taxon>Basidiomycota</taxon>
        <taxon>Agaricomycotina</taxon>
        <taxon>Agaricomycetes</taxon>
        <taxon>Polyporales</taxon>
        <taxon>Gelatoporiaceae</taxon>
        <taxon>Obba</taxon>
    </lineage>
</organism>
<reference evidence="2 3" key="1">
    <citation type="submission" date="2016-07" db="EMBL/GenBank/DDBJ databases">
        <title>Draft genome of the white-rot fungus Obba rivulosa 3A-2.</title>
        <authorList>
            <consortium name="DOE Joint Genome Institute"/>
            <person name="Miettinen O."/>
            <person name="Riley R."/>
            <person name="Acob R."/>
            <person name="Barry K."/>
            <person name="Cullen D."/>
            <person name="De Vries R."/>
            <person name="Hainaut M."/>
            <person name="Hatakka A."/>
            <person name="Henrissat B."/>
            <person name="Hilden K."/>
            <person name="Kuo R."/>
            <person name="Labutti K."/>
            <person name="Lipzen A."/>
            <person name="Makela M.R."/>
            <person name="Sandor L."/>
            <person name="Spatafora J.W."/>
            <person name="Grigoriev I.V."/>
            <person name="Hibbett D.S."/>
        </authorList>
    </citation>
    <scope>NUCLEOTIDE SEQUENCE [LARGE SCALE GENOMIC DNA]</scope>
    <source>
        <strain evidence="2 3">3A-2</strain>
    </source>
</reference>
<sequence length="151" mass="16161">MALAIRLPVALIFLGSTSFMCAAIDFAYCKGLECMGSLAGNIRPIVTASLRCGDWSSTIFWPSPFGDSYVALLSNLDVVPYAGCLPGPLQHYEGDFFSDATILLGGEEENGMEGMPSSAYIPMRHVLSQFGPSVNFGTEAVMSRRPSHVVA</sequence>
<evidence type="ECO:0000313" key="3">
    <source>
        <dbReference type="Proteomes" id="UP000250043"/>
    </source>
</evidence>
<evidence type="ECO:0000256" key="1">
    <source>
        <dbReference type="SAM" id="SignalP"/>
    </source>
</evidence>